<evidence type="ECO:0000256" key="4">
    <source>
        <dbReference type="ARBA" id="ARBA00022723"/>
    </source>
</evidence>
<keyword evidence="7" id="KW-0342">GTP-binding</keyword>
<comment type="cofactor">
    <cofactor evidence="1">
        <name>Mg(2+)</name>
        <dbReference type="ChEBI" id="CHEBI:18420"/>
    </cofactor>
</comment>
<sequence length="133" mass="15141">EVAFLGRSNVGKSSLINAIMRKNLCITSKSPGRTQLPYYYGNPSGQPQGFIVDLPGYGFAKKPMSITEDWQKDTQDLLLHRRHEAKVLKRLFLLMDARRGVQGPNEHDRIVMRWLEDAEIPFTVVLTKADRVS</sequence>
<evidence type="ECO:0000313" key="11">
    <source>
        <dbReference type="EMBL" id="OEU22328.1"/>
    </source>
</evidence>
<dbReference type="PANTHER" id="PTHR11649:SF13">
    <property type="entry name" value="ENGB-TYPE G DOMAIN-CONTAINING PROTEIN"/>
    <property type="match status" value="1"/>
</dbReference>
<dbReference type="Pfam" id="PF01926">
    <property type="entry name" value="MMR_HSR1"/>
    <property type="match status" value="1"/>
</dbReference>
<dbReference type="InterPro" id="IPR019987">
    <property type="entry name" value="GTP-bd_ribosome_bio_YsxC"/>
</dbReference>
<dbReference type="KEGG" id="fcy:FRACYDRAFT_162596"/>
<comment type="similarity">
    <text evidence="2">Belongs to the TRAFAC class TrmE-Era-EngA-EngB-Septin-like GTPase superfamily. EngB GTPase family.</text>
</comment>
<protein>
    <submittedName>
        <fullName evidence="11">MMR_HSR1-domain-containing protein</fullName>
    </submittedName>
</protein>
<organism evidence="11 12">
    <name type="scientific">Fragilariopsis cylindrus CCMP1102</name>
    <dbReference type="NCBI Taxonomy" id="635003"/>
    <lineage>
        <taxon>Eukaryota</taxon>
        <taxon>Sar</taxon>
        <taxon>Stramenopiles</taxon>
        <taxon>Ochrophyta</taxon>
        <taxon>Bacillariophyta</taxon>
        <taxon>Bacillariophyceae</taxon>
        <taxon>Bacillariophycidae</taxon>
        <taxon>Bacillariales</taxon>
        <taxon>Bacillariaceae</taxon>
        <taxon>Fragilariopsis</taxon>
    </lineage>
</organism>
<dbReference type="GO" id="GO:0005525">
    <property type="term" value="F:GTP binding"/>
    <property type="evidence" value="ECO:0007669"/>
    <property type="project" value="UniProtKB-KW"/>
</dbReference>
<dbReference type="PANTHER" id="PTHR11649">
    <property type="entry name" value="MSS1/TRME-RELATED GTP-BINDING PROTEIN"/>
    <property type="match status" value="1"/>
</dbReference>
<dbReference type="InterPro" id="IPR006073">
    <property type="entry name" value="GTP-bd"/>
</dbReference>
<dbReference type="InterPro" id="IPR027417">
    <property type="entry name" value="P-loop_NTPase"/>
</dbReference>
<dbReference type="GO" id="GO:0051301">
    <property type="term" value="P:cell division"/>
    <property type="evidence" value="ECO:0007669"/>
    <property type="project" value="UniProtKB-KW"/>
</dbReference>
<evidence type="ECO:0000313" key="12">
    <source>
        <dbReference type="Proteomes" id="UP000095751"/>
    </source>
</evidence>
<dbReference type="OrthoDB" id="391988at2759"/>
<evidence type="ECO:0000259" key="10">
    <source>
        <dbReference type="PROSITE" id="PS51706"/>
    </source>
</evidence>
<accession>A0A1E7FVY7</accession>
<keyword evidence="8" id="KW-0717">Septation</keyword>
<dbReference type="AlphaFoldDB" id="A0A1E7FVY7"/>
<keyword evidence="5" id="KW-0547">Nucleotide-binding</keyword>
<keyword evidence="12" id="KW-1185">Reference proteome</keyword>
<dbReference type="CDD" id="cd01876">
    <property type="entry name" value="YihA_EngB"/>
    <property type="match status" value="1"/>
</dbReference>
<evidence type="ECO:0000256" key="1">
    <source>
        <dbReference type="ARBA" id="ARBA00001946"/>
    </source>
</evidence>
<keyword evidence="9" id="KW-0131">Cell cycle</keyword>
<dbReference type="PROSITE" id="PS51706">
    <property type="entry name" value="G_ENGB"/>
    <property type="match status" value="1"/>
</dbReference>
<dbReference type="SUPFAM" id="SSF52540">
    <property type="entry name" value="P-loop containing nucleoside triphosphate hydrolases"/>
    <property type="match status" value="1"/>
</dbReference>
<dbReference type="GO" id="GO:0046872">
    <property type="term" value="F:metal ion binding"/>
    <property type="evidence" value="ECO:0007669"/>
    <property type="project" value="UniProtKB-KW"/>
</dbReference>
<dbReference type="InterPro" id="IPR030393">
    <property type="entry name" value="G_ENGB_dom"/>
</dbReference>
<dbReference type="InParanoid" id="A0A1E7FVY7"/>
<gene>
    <name evidence="11" type="ORF">FRACYDRAFT_162596</name>
</gene>
<name>A0A1E7FVY7_9STRA</name>
<keyword evidence="4" id="KW-0479">Metal-binding</keyword>
<keyword evidence="6" id="KW-0460">Magnesium</keyword>
<dbReference type="Gene3D" id="3.40.50.300">
    <property type="entry name" value="P-loop containing nucleotide triphosphate hydrolases"/>
    <property type="match status" value="1"/>
</dbReference>
<feature type="non-terminal residue" evidence="11">
    <location>
        <position position="133"/>
    </location>
</feature>
<dbReference type="NCBIfam" id="TIGR03598">
    <property type="entry name" value="GTPase_YsxC"/>
    <property type="match status" value="1"/>
</dbReference>
<reference evidence="11 12" key="1">
    <citation type="submission" date="2016-09" db="EMBL/GenBank/DDBJ databases">
        <title>Extensive genetic diversity and differential bi-allelic expression allows diatom success in the polar Southern Ocean.</title>
        <authorList>
            <consortium name="DOE Joint Genome Institute"/>
            <person name="Mock T."/>
            <person name="Otillar R.P."/>
            <person name="Strauss J."/>
            <person name="Dupont C."/>
            <person name="Frickenhaus S."/>
            <person name="Maumus F."/>
            <person name="Mcmullan M."/>
            <person name="Sanges R."/>
            <person name="Schmutz J."/>
            <person name="Toseland A."/>
            <person name="Valas R."/>
            <person name="Veluchamy A."/>
            <person name="Ward B.J."/>
            <person name="Allen A."/>
            <person name="Barry K."/>
            <person name="Falciatore A."/>
            <person name="Ferrante M."/>
            <person name="Fortunato A.E."/>
            <person name="Gloeckner G."/>
            <person name="Gruber A."/>
            <person name="Hipkin R."/>
            <person name="Janech M."/>
            <person name="Kroth P."/>
            <person name="Leese F."/>
            <person name="Lindquist E."/>
            <person name="Lyon B.R."/>
            <person name="Martin J."/>
            <person name="Mayer C."/>
            <person name="Parker M."/>
            <person name="Quesneville H."/>
            <person name="Raymond J."/>
            <person name="Uhlig C."/>
            <person name="Valentin K.U."/>
            <person name="Worden A.Z."/>
            <person name="Armbrust E.V."/>
            <person name="Bowler C."/>
            <person name="Green B."/>
            <person name="Moulton V."/>
            <person name="Van Oosterhout C."/>
            <person name="Grigoriev I."/>
        </authorList>
    </citation>
    <scope>NUCLEOTIDE SEQUENCE [LARGE SCALE GENOMIC DNA]</scope>
    <source>
        <strain evidence="11 12">CCMP1102</strain>
    </source>
</reference>
<evidence type="ECO:0000256" key="3">
    <source>
        <dbReference type="ARBA" id="ARBA00022618"/>
    </source>
</evidence>
<evidence type="ECO:0000256" key="8">
    <source>
        <dbReference type="ARBA" id="ARBA00023210"/>
    </source>
</evidence>
<evidence type="ECO:0000256" key="9">
    <source>
        <dbReference type="ARBA" id="ARBA00023306"/>
    </source>
</evidence>
<feature type="non-terminal residue" evidence="11">
    <location>
        <position position="1"/>
    </location>
</feature>
<evidence type="ECO:0000256" key="2">
    <source>
        <dbReference type="ARBA" id="ARBA00009638"/>
    </source>
</evidence>
<dbReference type="EMBL" id="KV784353">
    <property type="protein sequence ID" value="OEU22328.1"/>
    <property type="molecule type" value="Genomic_DNA"/>
</dbReference>
<keyword evidence="3" id="KW-0132">Cell division</keyword>
<proteinExistence type="inferred from homology"/>
<evidence type="ECO:0000256" key="6">
    <source>
        <dbReference type="ARBA" id="ARBA00022842"/>
    </source>
</evidence>
<dbReference type="Proteomes" id="UP000095751">
    <property type="component" value="Unassembled WGS sequence"/>
</dbReference>
<evidence type="ECO:0000256" key="5">
    <source>
        <dbReference type="ARBA" id="ARBA00022741"/>
    </source>
</evidence>
<evidence type="ECO:0000256" key="7">
    <source>
        <dbReference type="ARBA" id="ARBA00023134"/>
    </source>
</evidence>
<feature type="domain" description="EngB-type G" evidence="10">
    <location>
        <begin position="1"/>
        <end position="133"/>
    </location>
</feature>